<name>A0A6L5G3I5_9ACTN</name>
<organism evidence="7 8">
    <name type="scientific">Glycomyces albidus</name>
    <dbReference type="NCBI Taxonomy" id="2656774"/>
    <lineage>
        <taxon>Bacteria</taxon>
        <taxon>Bacillati</taxon>
        <taxon>Actinomycetota</taxon>
        <taxon>Actinomycetes</taxon>
        <taxon>Glycomycetales</taxon>
        <taxon>Glycomycetaceae</taxon>
        <taxon>Glycomyces</taxon>
    </lineage>
</organism>
<dbReference type="InterPro" id="IPR047701">
    <property type="entry name" value="AztC-like"/>
</dbReference>
<dbReference type="Gene3D" id="3.40.50.1980">
    <property type="entry name" value="Nitrogenase molybdenum iron protein domain"/>
    <property type="match status" value="2"/>
</dbReference>
<evidence type="ECO:0000256" key="1">
    <source>
        <dbReference type="ARBA" id="ARBA00004196"/>
    </source>
</evidence>
<evidence type="ECO:0000256" key="6">
    <source>
        <dbReference type="SAM" id="SignalP"/>
    </source>
</evidence>
<dbReference type="PRINTS" id="PR00690">
    <property type="entry name" value="ADHESNFAMILY"/>
</dbReference>
<comment type="subcellular location">
    <subcellularLocation>
        <location evidence="1">Cell envelope</location>
    </subcellularLocation>
</comment>
<feature type="chain" id="PRO_5026681717" evidence="6">
    <location>
        <begin position="28"/>
        <end position="310"/>
    </location>
</feature>
<keyword evidence="3" id="KW-0479">Metal-binding</keyword>
<dbReference type="PANTHER" id="PTHR42953:SF1">
    <property type="entry name" value="METAL-BINDING PROTEIN HI_0362-RELATED"/>
    <property type="match status" value="1"/>
</dbReference>
<dbReference type="Pfam" id="PF01297">
    <property type="entry name" value="ZnuA"/>
    <property type="match status" value="1"/>
</dbReference>
<keyword evidence="8" id="KW-1185">Reference proteome</keyword>
<dbReference type="Proteomes" id="UP000477750">
    <property type="component" value="Unassembled WGS sequence"/>
</dbReference>
<evidence type="ECO:0000256" key="2">
    <source>
        <dbReference type="ARBA" id="ARBA00022448"/>
    </source>
</evidence>
<keyword evidence="2 5" id="KW-0813">Transport</keyword>
<accession>A0A6L5G3I5</accession>
<evidence type="ECO:0000313" key="7">
    <source>
        <dbReference type="EMBL" id="MQM24215.1"/>
    </source>
</evidence>
<evidence type="ECO:0000256" key="5">
    <source>
        <dbReference type="RuleBase" id="RU003512"/>
    </source>
</evidence>
<dbReference type="InterPro" id="IPR006127">
    <property type="entry name" value="ZnuA-like"/>
</dbReference>
<gene>
    <name evidence="7" type="ORF">GFD30_01275</name>
</gene>
<sequence length="310" mass="32147">MVAAMKRRSLAALPLLAAASAVLPGCAAFGSDRSGIVVTTNILGDLTRNVVGDQVEVTVLMAAGADPHSFGVSARQAASLEQAELLIHNGLGLEEGVIGHVEAAVAAGVPDLAVGEHVDPIDYSADATAGLPDPHFWTDPVRVGEAVDLIADRVIEQVSGIDAEQVRADAEAYRAQIDELHEHTTALFGRIPEEHRKLVTDHHVFGYLAQRYDFEIIGAVIPSGTTLASPSASDLKDLADAVAASGVPAVFADSAQPDLLVQAMAEETGVDIEVIPLFTESLTEPGQGAGTYLEMARSNAEAIAGGLAGH</sequence>
<evidence type="ECO:0000313" key="8">
    <source>
        <dbReference type="Proteomes" id="UP000477750"/>
    </source>
</evidence>
<dbReference type="InterPro" id="IPR050492">
    <property type="entry name" value="Bact_metal-bind_prot9"/>
</dbReference>
<comment type="similarity">
    <text evidence="5">Belongs to the bacterial solute-binding protein 9 family.</text>
</comment>
<dbReference type="InterPro" id="IPR006129">
    <property type="entry name" value="AdhesinB"/>
</dbReference>
<reference evidence="7 8" key="1">
    <citation type="submission" date="2019-10" db="EMBL/GenBank/DDBJ databases">
        <title>Glycomyces albidus sp. nov., a novel actinomycete isolated from rhizosphere soil of wheat (Triticum aestivum L.).</title>
        <authorList>
            <person name="Qian L."/>
        </authorList>
    </citation>
    <scope>NUCLEOTIDE SEQUENCE [LARGE SCALE GENOMIC DNA]</scope>
    <source>
        <strain evidence="7 8">NEAU-7082</strain>
    </source>
</reference>
<dbReference type="NCBIfam" id="NF040870">
    <property type="entry name" value="AztC"/>
    <property type="match status" value="1"/>
</dbReference>
<dbReference type="PRINTS" id="PR00691">
    <property type="entry name" value="ADHESINB"/>
</dbReference>
<protein>
    <submittedName>
        <fullName evidence="7">Zinc ABC transporter substrate-binding protein</fullName>
    </submittedName>
</protein>
<keyword evidence="4 6" id="KW-0732">Signal</keyword>
<evidence type="ECO:0000256" key="3">
    <source>
        <dbReference type="ARBA" id="ARBA00022723"/>
    </source>
</evidence>
<evidence type="ECO:0000256" key="4">
    <source>
        <dbReference type="ARBA" id="ARBA00022729"/>
    </source>
</evidence>
<dbReference type="GO" id="GO:0046872">
    <property type="term" value="F:metal ion binding"/>
    <property type="evidence" value="ECO:0007669"/>
    <property type="project" value="UniProtKB-KW"/>
</dbReference>
<dbReference type="GO" id="GO:0030313">
    <property type="term" value="C:cell envelope"/>
    <property type="evidence" value="ECO:0007669"/>
    <property type="project" value="UniProtKB-SubCell"/>
</dbReference>
<dbReference type="AlphaFoldDB" id="A0A6L5G3I5"/>
<dbReference type="EMBL" id="WIAO01000001">
    <property type="protein sequence ID" value="MQM24215.1"/>
    <property type="molecule type" value="Genomic_DNA"/>
</dbReference>
<dbReference type="RefSeq" id="WP_153023395.1">
    <property type="nucleotide sequence ID" value="NZ_WIAO01000001.1"/>
</dbReference>
<comment type="caution">
    <text evidence="7">The sequence shown here is derived from an EMBL/GenBank/DDBJ whole genome shotgun (WGS) entry which is preliminary data.</text>
</comment>
<dbReference type="InterPro" id="IPR006128">
    <property type="entry name" value="Lipoprotein_PsaA-like"/>
</dbReference>
<dbReference type="PANTHER" id="PTHR42953">
    <property type="entry name" value="HIGH-AFFINITY ZINC UPTAKE SYSTEM PROTEIN ZNUA-RELATED"/>
    <property type="match status" value="1"/>
</dbReference>
<proteinExistence type="inferred from homology"/>
<dbReference type="GO" id="GO:0030001">
    <property type="term" value="P:metal ion transport"/>
    <property type="evidence" value="ECO:0007669"/>
    <property type="project" value="InterPro"/>
</dbReference>
<dbReference type="GO" id="GO:0007155">
    <property type="term" value="P:cell adhesion"/>
    <property type="evidence" value="ECO:0007669"/>
    <property type="project" value="InterPro"/>
</dbReference>
<feature type="signal peptide" evidence="6">
    <location>
        <begin position="1"/>
        <end position="27"/>
    </location>
</feature>
<dbReference type="SUPFAM" id="SSF53807">
    <property type="entry name" value="Helical backbone' metal receptor"/>
    <property type="match status" value="1"/>
</dbReference>